<accession>A0A9P0MHZ8</accession>
<keyword evidence="3" id="KW-1185">Reference proteome</keyword>
<protein>
    <submittedName>
        <fullName evidence="2">Uncharacterized protein</fullName>
    </submittedName>
</protein>
<dbReference type="AlphaFoldDB" id="A0A9P0MHZ8"/>
<dbReference type="Proteomes" id="UP001152888">
    <property type="component" value="Unassembled WGS sequence"/>
</dbReference>
<evidence type="ECO:0000313" key="1">
    <source>
        <dbReference type="EMBL" id="CAH1984828.1"/>
    </source>
</evidence>
<evidence type="ECO:0000313" key="3">
    <source>
        <dbReference type="Proteomes" id="UP001152888"/>
    </source>
</evidence>
<dbReference type="EMBL" id="CAKOFQ010008243">
    <property type="protein sequence ID" value="CAH2012933.1"/>
    <property type="molecule type" value="Genomic_DNA"/>
</dbReference>
<dbReference type="EMBL" id="CAKOFQ010006966">
    <property type="protein sequence ID" value="CAH1984828.1"/>
    <property type="molecule type" value="Genomic_DNA"/>
</dbReference>
<proteinExistence type="predicted"/>
<reference evidence="2" key="1">
    <citation type="submission" date="2022-03" db="EMBL/GenBank/DDBJ databases">
        <authorList>
            <person name="Sayadi A."/>
        </authorList>
    </citation>
    <scope>NUCLEOTIDE SEQUENCE</scope>
</reference>
<comment type="caution">
    <text evidence="2">The sequence shown here is derived from an EMBL/GenBank/DDBJ whole genome shotgun (WGS) entry which is preliminary data.</text>
</comment>
<organism evidence="2 3">
    <name type="scientific">Acanthoscelides obtectus</name>
    <name type="common">Bean weevil</name>
    <name type="synonym">Bruchus obtectus</name>
    <dbReference type="NCBI Taxonomy" id="200917"/>
    <lineage>
        <taxon>Eukaryota</taxon>
        <taxon>Metazoa</taxon>
        <taxon>Ecdysozoa</taxon>
        <taxon>Arthropoda</taxon>
        <taxon>Hexapoda</taxon>
        <taxon>Insecta</taxon>
        <taxon>Pterygota</taxon>
        <taxon>Neoptera</taxon>
        <taxon>Endopterygota</taxon>
        <taxon>Coleoptera</taxon>
        <taxon>Polyphaga</taxon>
        <taxon>Cucujiformia</taxon>
        <taxon>Chrysomeloidea</taxon>
        <taxon>Chrysomelidae</taxon>
        <taxon>Bruchinae</taxon>
        <taxon>Bruchini</taxon>
        <taxon>Acanthoscelides</taxon>
    </lineage>
</organism>
<sequence>MEIERVDWSFIGGNDNIEQAFETFIHLISIKVEKCLPYKSRIFGSDNKGGRKINWFDTPDGLVQG</sequence>
<name>A0A9P0MHZ8_ACAOB</name>
<evidence type="ECO:0000313" key="2">
    <source>
        <dbReference type="EMBL" id="CAH2012933.1"/>
    </source>
</evidence>
<gene>
    <name evidence="1" type="ORF">ACAOBT_LOCUS16343</name>
    <name evidence="2" type="ORF">ACAOBT_LOCUS33108</name>
</gene>